<dbReference type="SUPFAM" id="SSF46894">
    <property type="entry name" value="C-terminal effector domain of the bipartite response regulators"/>
    <property type="match status" value="1"/>
</dbReference>
<proteinExistence type="predicted"/>
<reference evidence="3 4" key="1">
    <citation type="submission" date="2021-02" db="EMBL/GenBank/DDBJ databases">
        <title>Whole genome sequencing of Streptomyces actuosus VRA1.</title>
        <authorList>
            <person name="Sen G."/>
            <person name="Sen A."/>
        </authorList>
    </citation>
    <scope>NUCLEOTIDE SEQUENCE [LARGE SCALE GENOMIC DNA]</scope>
    <source>
        <strain evidence="3 4">VRA1</strain>
    </source>
</reference>
<dbReference type="InterPro" id="IPR039420">
    <property type="entry name" value="WalR-like"/>
</dbReference>
<dbReference type="PANTHER" id="PTHR43214:SF42">
    <property type="entry name" value="TRANSCRIPTIONAL REGULATORY PROTEIN DESR"/>
    <property type="match status" value="1"/>
</dbReference>
<dbReference type="RefSeq" id="WP_205381239.1">
    <property type="nucleotide sequence ID" value="NZ_JAFFZS010000001.1"/>
</dbReference>
<name>A0ABS2VIX3_STRAS</name>
<evidence type="ECO:0000313" key="3">
    <source>
        <dbReference type="EMBL" id="MBN0043040.1"/>
    </source>
</evidence>
<dbReference type="InterPro" id="IPR036388">
    <property type="entry name" value="WH-like_DNA-bd_sf"/>
</dbReference>
<keyword evidence="4" id="KW-1185">Reference proteome</keyword>
<feature type="domain" description="HTH luxR-type" evidence="2">
    <location>
        <begin position="646"/>
        <end position="711"/>
    </location>
</feature>
<dbReference type="Pfam" id="PF00196">
    <property type="entry name" value="GerE"/>
    <property type="match status" value="1"/>
</dbReference>
<dbReference type="InterPro" id="IPR000792">
    <property type="entry name" value="Tscrpt_reg_LuxR_C"/>
</dbReference>
<sequence length="712" mass="76525">MPTECETMPLAGHLSEGVRSRVLRAVHGDARAAAETLGLLTDRQRNGVDPLPSEPSELAPARLRELRRRISRLPADTRRLVLLAACDQYPVATNAFSRAVVAAGMDSRAVAPAEAADLAHHSATGITFHDRWACIAVYEGASVVDRREAHCLLARVLHHDSEAPERAWHRGAAALGPSKRLAAELEAAAHTARRHRRHTLACALLERAAALHPDHGSSATLLGEAATDAWHAGDSDRARRLARAGGDTAMLGVLALRGGDAGEAFEDLLSAAAGCAERDPERAAHLLARATEALVYSGDLRRCREAVEVALRCRLTPPGTLTGLAAAAEGDYDGARRALQSAPRRGAPQQDPILLIHDGVAAMLLGDPVRARSATMRAAAAARIRNDGAALPQALEFRSYAEFWCSRPQATEAAVREALRQAQESGQDSGACHLRAALAMCAAIRGDRETCQSQAEAATEYALPRGLGLASALSFWAQAFLDLGAGLPAAAVARLRALISNGHPVIRHLATPHYVEAAVRTGDTALAHHALDFYERWVDAVGSDTHRALVARCRALLAAGPEADAYFRTALDLHTTGVQDFERARTELFFGSALRRSRRRAEARDRLLSALQSLEHFGAPQWAAQARAELRSLGEAALPRTAVGEQDDLTQRLTPQQLVIARMAAEGATNREIAAQLLLSPRTIDHHLRGVFTRLDIRSRIELARVLLPRDA</sequence>
<dbReference type="Proteomes" id="UP000788262">
    <property type="component" value="Unassembled WGS sequence"/>
</dbReference>
<evidence type="ECO:0000313" key="4">
    <source>
        <dbReference type="Proteomes" id="UP000788262"/>
    </source>
</evidence>
<dbReference type="EMBL" id="JAFFZS010000001">
    <property type="protein sequence ID" value="MBN0043040.1"/>
    <property type="molecule type" value="Genomic_DNA"/>
</dbReference>
<dbReference type="CDD" id="cd06170">
    <property type="entry name" value="LuxR_C_like"/>
    <property type="match status" value="1"/>
</dbReference>
<organism evidence="3 4">
    <name type="scientific">Streptomyces actuosus</name>
    <dbReference type="NCBI Taxonomy" id="1885"/>
    <lineage>
        <taxon>Bacteria</taxon>
        <taxon>Bacillati</taxon>
        <taxon>Actinomycetota</taxon>
        <taxon>Actinomycetes</taxon>
        <taxon>Kitasatosporales</taxon>
        <taxon>Streptomycetaceae</taxon>
        <taxon>Streptomyces</taxon>
    </lineage>
</organism>
<dbReference type="PRINTS" id="PR00038">
    <property type="entry name" value="HTHLUXR"/>
</dbReference>
<dbReference type="PROSITE" id="PS50043">
    <property type="entry name" value="HTH_LUXR_2"/>
    <property type="match status" value="1"/>
</dbReference>
<dbReference type="PANTHER" id="PTHR43214">
    <property type="entry name" value="TWO-COMPONENT RESPONSE REGULATOR"/>
    <property type="match status" value="1"/>
</dbReference>
<evidence type="ECO:0000259" key="2">
    <source>
        <dbReference type="PROSITE" id="PS50043"/>
    </source>
</evidence>
<evidence type="ECO:0000256" key="1">
    <source>
        <dbReference type="ARBA" id="ARBA00023125"/>
    </source>
</evidence>
<dbReference type="InterPro" id="IPR016032">
    <property type="entry name" value="Sig_transdc_resp-reg_C-effctor"/>
</dbReference>
<dbReference type="SMART" id="SM00421">
    <property type="entry name" value="HTH_LUXR"/>
    <property type="match status" value="1"/>
</dbReference>
<dbReference type="Gene3D" id="1.10.10.10">
    <property type="entry name" value="Winged helix-like DNA-binding domain superfamily/Winged helix DNA-binding domain"/>
    <property type="match status" value="1"/>
</dbReference>
<comment type="caution">
    <text evidence="3">The sequence shown here is derived from an EMBL/GenBank/DDBJ whole genome shotgun (WGS) entry which is preliminary data.</text>
</comment>
<keyword evidence="1" id="KW-0238">DNA-binding</keyword>
<accession>A0ABS2VIX3</accession>
<protein>
    <submittedName>
        <fullName evidence="3">Helix-turn-helix transcriptional regulator</fullName>
    </submittedName>
</protein>
<gene>
    <name evidence="3" type="ORF">JS756_02700</name>
</gene>